<dbReference type="GO" id="GO:0034647">
    <property type="term" value="F:histone H3K4me/H3K4me2/H3K4me3 demethylase activity"/>
    <property type="evidence" value="ECO:0007669"/>
    <property type="project" value="TreeGrafter"/>
</dbReference>
<dbReference type="GO" id="GO:0000785">
    <property type="term" value="C:chromatin"/>
    <property type="evidence" value="ECO:0007669"/>
    <property type="project" value="TreeGrafter"/>
</dbReference>
<reference evidence="2 3" key="1">
    <citation type="journal article" date="2022" name="G3 (Bethesda)">
        <title>Whole-genome sequence and methylome profiling of the almond [Prunus dulcis (Mill.) D.A. Webb] cultivar 'Nonpareil'.</title>
        <authorList>
            <person name="D'Amico-Willman K.M."/>
            <person name="Ouma W.Z."/>
            <person name="Meulia T."/>
            <person name="Sideli G.M."/>
            <person name="Gradziel T.M."/>
            <person name="Fresnedo-Ramirez J."/>
        </authorList>
    </citation>
    <scope>NUCLEOTIDE SEQUENCE [LARGE SCALE GENOMIC DNA]</scope>
    <source>
        <strain evidence="2">Clone GOH B32 T37-40</strain>
    </source>
</reference>
<gene>
    <name evidence="2" type="ORF">L3X38_022275</name>
</gene>
<organism evidence="2 3">
    <name type="scientific">Prunus dulcis</name>
    <name type="common">Almond</name>
    <name type="synonym">Amygdalus dulcis</name>
    <dbReference type="NCBI Taxonomy" id="3755"/>
    <lineage>
        <taxon>Eukaryota</taxon>
        <taxon>Viridiplantae</taxon>
        <taxon>Streptophyta</taxon>
        <taxon>Embryophyta</taxon>
        <taxon>Tracheophyta</taxon>
        <taxon>Spermatophyta</taxon>
        <taxon>Magnoliopsida</taxon>
        <taxon>eudicotyledons</taxon>
        <taxon>Gunneridae</taxon>
        <taxon>Pentapetalae</taxon>
        <taxon>rosids</taxon>
        <taxon>fabids</taxon>
        <taxon>Rosales</taxon>
        <taxon>Rosaceae</taxon>
        <taxon>Amygdaloideae</taxon>
        <taxon>Amygdaleae</taxon>
        <taxon>Prunus</taxon>
    </lineage>
</organism>
<name>A0AAD4VYF5_PRUDU</name>
<proteinExistence type="predicted"/>
<evidence type="ECO:0000313" key="3">
    <source>
        <dbReference type="Proteomes" id="UP001054821"/>
    </source>
</evidence>
<evidence type="ECO:0000256" key="1">
    <source>
        <dbReference type="SAM" id="MobiDB-lite"/>
    </source>
</evidence>
<evidence type="ECO:0000313" key="2">
    <source>
        <dbReference type="EMBL" id="KAI5332147.1"/>
    </source>
</evidence>
<dbReference type="AlphaFoldDB" id="A0AAD4VYF5"/>
<sequence length="137" mass="15793">MGTKRRSEANVASETDEKFGFHSGSDFTFEEFQRYAYTFKESYFRSKDAKEGSNSVETRSKIWKPSVEDIEGEYWRIVEQPTDEVEVYYGADLETGVFGSGFPKASSMVTESDSDQYAMSGWNLNNFPRLPWFCTVF</sequence>
<dbReference type="GO" id="GO:0005634">
    <property type="term" value="C:nucleus"/>
    <property type="evidence" value="ECO:0007669"/>
    <property type="project" value="TreeGrafter"/>
</dbReference>
<keyword evidence="3" id="KW-1185">Reference proteome</keyword>
<protein>
    <submittedName>
        <fullName evidence="2">Uncharacterized protein</fullName>
    </submittedName>
</protein>
<dbReference type="EMBL" id="JAJFAZ020000004">
    <property type="protein sequence ID" value="KAI5332147.1"/>
    <property type="molecule type" value="Genomic_DNA"/>
</dbReference>
<accession>A0AAD4VYF5</accession>
<dbReference type="Gene3D" id="2.60.120.650">
    <property type="entry name" value="Cupin"/>
    <property type="match status" value="1"/>
</dbReference>
<comment type="caution">
    <text evidence="2">The sequence shown here is derived from an EMBL/GenBank/DDBJ whole genome shotgun (WGS) entry which is preliminary data.</text>
</comment>
<dbReference type="GO" id="GO:0010468">
    <property type="term" value="P:regulation of gene expression"/>
    <property type="evidence" value="ECO:0007669"/>
    <property type="project" value="TreeGrafter"/>
</dbReference>
<dbReference type="Proteomes" id="UP001054821">
    <property type="component" value="Chromosome 4"/>
</dbReference>
<feature type="region of interest" description="Disordered" evidence="1">
    <location>
        <begin position="1"/>
        <end position="23"/>
    </location>
</feature>
<dbReference type="PANTHER" id="PTHR10694">
    <property type="entry name" value="LYSINE-SPECIFIC DEMETHYLASE"/>
    <property type="match status" value="1"/>
</dbReference>
<dbReference type="PANTHER" id="PTHR10694:SF105">
    <property type="entry name" value="LYSINE-SPECIFIC DEMETHYLASE JMJ14"/>
    <property type="match status" value="1"/>
</dbReference>